<feature type="region of interest" description="Disordered" evidence="1">
    <location>
        <begin position="84"/>
        <end position="127"/>
    </location>
</feature>
<proteinExistence type="predicted"/>
<feature type="compositionally biased region" description="Low complexity" evidence="1">
    <location>
        <begin position="84"/>
        <end position="106"/>
    </location>
</feature>
<dbReference type="VEuPathDB" id="ToxoDB:ETH_00006460"/>
<reference evidence="2" key="1">
    <citation type="submission" date="2013-10" db="EMBL/GenBank/DDBJ databases">
        <title>Genomic analysis of the causative agents of coccidiosis in chickens.</title>
        <authorList>
            <person name="Reid A.J."/>
            <person name="Blake D."/>
            <person name="Billington K."/>
            <person name="Browne H."/>
            <person name="Dunn M."/>
            <person name="Hung S."/>
            <person name="Kawahara F."/>
            <person name="Miranda-Saavedra D."/>
            <person name="Mourier T."/>
            <person name="Nagra H."/>
            <person name="Otto T.D."/>
            <person name="Rawlings N."/>
            <person name="Sanchez A."/>
            <person name="Sanders M."/>
            <person name="Subramaniam C."/>
            <person name="Tay Y."/>
            <person name="Dear P."/>
            <person name="Doerig C."/>
            <person name="Gruber A."/>
            <person name="Parkinson J."/>
            <person name="Shirley M."/>
            <person name="Wan K.L."/>
            <person name="Berriman M."/>
            <person name="Tomley F."/>
            <person name="Pain A."/>
        </authorList>
    </citation>
    <scope>NUCLEOTIDE SEQUENCE [LARGE SCALE GENOMIC DNA]</scope>
    <source>
        <strain evidence="2">Houghton</strain>
    </source>
</reference>
<organism evidence="2 3">
    <name type="scientific">Eimeria tenella</name>
    <name type="common">Coccidian parasite</name>
    <dbReference type="NCBI Taxonomy" id="5802"/>
    <lineage>
        <taxon>Eukaryota</taxon>
        <taxon>Sar</taxon>
        <taxon>Alveolata</taxon>
        <taxon>Apicomplexa</taxon>
        <taxon>Conoidasida</taxon>
        <taxon>Coccidia</taxon>
        <taxon>Eucoccidiorida</taxon>
        <taxon>Eimeriorina</taxon>
        <taxon>Eimeriidae</taxon>
        <taxon>Eimeria</taxon>
    </lineage>
</organism>
<dbReference type="GeneID" id="25250497"/>
<accession>U6L0Q2</accession>
<dbReference type="Proteomes" id="UP000030747">
    <property type="component" value="Unassembled WGS sequence"/>
</dbReference>
<dbReference type="RefSeq" id="XP_013234706.1">
    <property type="nucleotide sequence ID" value="XM_013379252.1"/>
</dbReference>
<keyword evidence="3" id="KW-1185">Reference proteome</keyword>
<sequence length="127" mass="12955">MSAAAAKEIKLCCCGQKTLICCYQGPLGAAAGRACAAGWLWGPCTAAAAANTCVGLVLLRCTAGKVWGPTKWGQQQEPLRWTYTSALPSGSSSSKTASPSTSKSPLQGESTASATKMSPPNTLAWTA</sequence>
<name>U6L0Q2_EIMTE</name>
<feature type="compositionally biased region" description="Polar residues" evidence="1">
    <location>
        <begin position="107"/>
        <end position="127"/>
    </location>
</feature>
<dbReference type="EMBL" id="HG676405">
    <property type="protein sequence ID" value="CDJ43957.1"/>
    <property type="molecule type" value="Genomic_DNA"/>
</dbReference>
<feature type="non-terminal residue" evidence="2">
    <location>
        <position position="127"/>
    </location>
</feature>
<gene>
    <name evidence="2" type="ORF">ETH_00006460</name>
</gene>
<evidence type="ECO:0000256" key="1">
    <source>
        <dbReference type="SAM" id="MobiDB-lite"/>
    </source>
</evidence>
<reference evidence="2" key="2">
    <citation type="submission" date="2013-10" db="EMBL/GenBank/DDBJ databases">
        <authorList>
            <person name="Aslett M."/>
        </authorList>
    </citation>
    <scope>NUCLEOTIDE SEQUENCE [LARGE SCALE GENOMIC DNA]</scope>
    <source>
        <strain evidence="2">Houghton</strain>
    </source>
</reference>
<dbReference type="AlphaFoldDB" id="U6L0Q2"/>
<evidence type="ECO:0000313" key="3">
    <source>
        <dbReference type="Proteomes" id="UP000030747"/>
    </source>
</evidence>
<evidence type="ECO:0000313" key="2">
    <source>
        <dbReference type="EMBL" id="CDJ43957.1"/>
    </source>
</evidence>
<protein>
    <submittedName>
        <fullName evidence="2">Uncharacterized protein</fullName>
    </submittedName>
</protein>